<dbReference type="OMA" id="QTHKGPV"/>
<dbReference type="PANTHER" id="PTHR32141">
    <property type="match status" value="1"/>
</dbReference>
<dbReference type="Gramene" id="TRITD1Bv1G040690.1">
    <property type="protein sequence ID" value="TRITD1Bv1G040690.1"/>
    <property type="gene ID" value="TRITD1Bv1G040690"/>
</dbReference>
<name>A0A9R0QP97_TRITD</name>
<sequence>MKKKKKAVEPAAKSRGPRKRSRDDELVSGGDLITHGDLISKLPDDILCTIISLLPTKDGARTQAVARRWRPLWRSAPLNLDASKHLCSNDFKRFSLISKILSDHPGPARRFVVYSIRLHIAEKRYAEEAAQIENWFVFPALDNLQELDINFRQPFLSGRENRFPLPPSAFRLAPTLLVAKIGLCKFPNDIAHSLSFPLLKQLTLFRVSISEDAFSGVLSGCRVLESLKLQGIPDVNCLRISSTTLRIIIVCSLFERKGELFIEDAPCLERLLLNPGTGRDRETIRVIKAPKLEILGLLSARIPEIEIANIVFQRLIPSSLKVTICTVKVLALHFFSPDLDAVLDILRCFPCLEKLYVFRHYFTWAAIENVPRYESLDPIKCLERHLKVLVLKNYKGGEEDVGFAKFFVLNAKVVKEINFQVYKEIRIDKKWMTRQLRLLEVKNRASQDARLKFGRSSASWIRCLDPGQDLSIADPFNCCFVDAPSEAYP</sequence>
<dbReference type="InterPro" id="IPR055411">
    <property type="entry name" value="LRR_FXL15/At3g58940/PEG3-like"/>
</dbReference>
<evidence type="ECO:0000256" key="1">
    <source>
        <dbReference type="SAM" id="MobiDB-lite"/>
    </source>
</evidence>
<dbReference type="EMBL" id="LT934112">
    <property type="protein sequence ID" value="VAH14148.1"/>
    <property type="molecule type" value="Genomic_DNA"/>
</dbReference>
<dbReference type="Gene3D" id="1.20.1280.50">
    <property type="match status" value="1"/>
</dbReference>
<dbReference type="SUPFAM" id="SSF81383">
    <property type="entry name" value="F-box domain"/>
    <property type="match status" value="1"/>
</dbReference>
<proteinExistence type="predicted"/>
<dbReference type="AlphaFoldDB" id="A0A9R0QP97"/>
<dbReference type="InterPro" id="IPR001810">
    <property type="entry name" value="F-box_dom"/>
</dbReference>
<dbReference type="Gene3D" id="3.80.10.10">
    <property type="entry name" value="Ribonuclease Inhibitor"/>
    <property type="match status" value="1"/>
</dbReference>
<dbReference type="SUPFAM" id="SSF52047">
    <property type="entry name" value="RNI-like"/>
    <property type="match status" value="1"/>
</dbReference>
<dbReference type="InterPro" id="IPR053781">
    <property type="entry name" value="F-box_AtFBL13-like"/>
</dbReference>
<dbReference type="PROSITE" id="PS50181">
    <property type="entry name" value="FBOX"/>
    <property type="match status" value="1"/>
</dbReference>
<dbReference type="Proteomes" id="UP000324705">
    <property type="component" value="Chromosome 1B"/>
</dbReference>
<reference evidence="3 4" key="1">
    <citation type="submission" date="2017-09" db="EMBL/GenBank/DDBJ databases">
        <authorList>
            <consortium name="International Durum Wheat Genome Sequencing Consortium (IDWGSC)"/>
            <person name="Milanesi L."/>
        </authorList>
    </citation>
    <scope>NUCLEOTIDE SEQUENCE [LARGE SCALE GENOMIC DNA]</scope>
    <source>
        <strain evidence="4">cv. Svevo</strain>
    </source>
</reference>
<dbReference type="InterPro" id="IPR055302">
    <property type="entry name" value="F-box_dom-containing"/>
</dbReference>
<dbReference type="InterPro" id="IPR036047">
    <property type="entry name" value="F-box-like_dom_sf"/>
</dbReference>
<feature type="region of interest" description="Disordered" evidence="1">
    <location>
        <begin position="1"/>
        <end position="27"/>
    </location>
</feature>
<dbReference type="Pfam" id="PF00646">
    <property type="entry name" value="F-box"/>
    <property type="match status" value="1"/>
</dbReference>
<dbReference type="Pfam" id="PF24758">
    <property type="entry name" value="LRR_At5g56370"/>
    <property type="match status" value="1"/>
</dbReference>
<dbReference type="InterPro" id="IPR006566">
    <property type="entry name" value="FBD"/>
</dbReference>
<protein>
    <recommendedName>
        <fullName evidence="2">F-box domain-containing protein</fullName>
    </recommendedName>
</protein>
<dbReference type="Pfam" id="PF08387">
    <property type="entry name" value="FBD"/>
    <property type="match status" value="1"/>
</dbReference>
<organism evidence="3 4">
    <name type="scientific">Triticum turgidum subsp. durum</name>
    <name type="common">Durum wheat</name>
    <name type="synonym">Triticum durum</name>
    <dbReference type="NCBI Taxonomy" id="4567"/>
    <lineage>
        <taxon>Eukaryota</taxon>
        <taxon>Viridiplantae</taxon>
        <taxon>Streptophyta</taxon>
        <taxon>Embryophyta</taxon>
        <taxon>Tracheophyta</taxon>
        <taxon>Spermatophyta</taxon>
        <taxon>Magnoliopsida</taxon>
        <taxon>Liliopsida</taxon>
        <taxon>Poales</taxon>
        <taxon>Poaceae</taxon>
        <taxon>BOP clade</taxon>
        <taxon>Pooideae</taxon>
        <taxon>Triticodae</taxon>
        <taxon>Triticeae</taxon>
        <taxon>Triticinae</taxon>
        <taxon>Triticum</taxon>
    </lineage>
</organism>
<gene>
    <name evidence="3" type="ORF">TRITD_1Bv1G040690</name>
</gene>
<keyword evidence="4" id="KW-1185">Reference proteome</keyword>
<evidence type="ECO:0000259" key="2">
    <source>
        <dbReference type="PROSITE" id="PS50181"/>
    </source>
</evidence>
<evidence type="ECO:0000313" key="3">
    <source>
        <dbReference type="EMBL" id="VAH14148.1"/>
    </source>
</evidence>
<dbReference type="PANTHER" id="PTHR32141:SF45">
    <property type="entry name" value="OS07G0285200 PROTEIN"/>
    <property type="match status" value="1"/>
</dbReference>
<feature type="domain" description="F-box" evidence="2">
    <location>
        <begin position="36"/>
        <end position="94"/>
    </location>
</feature>
<dbReference type="InterPro" id="IPR032675">
    <property type="entry name" value="LRR_dom_sf"/>
</dbReference>
<dbReference type="CDD" id="cd22160">
    <property type="entry name" value="F-box_AtFBL13-like"/>
    <property type="match status" value="1"/>
</dbReference>
<accession>A0A9R0QP97</accession>
<evidence type="ECO:0000313" key="4">
    <source>
        <dbReference type="Proteomes" id="UP000324705"/>
    </source>
</evidence>